<protein>
    <submittedName>
        <fullName evidence="2">Uncharacterized protein</fullName>
    </submittedName>
</protein>
<evidence type="ECO:0000313" key="1">
    <source>
        <dbReference type="Proteomes" id="UP000887540"/>
    </source>
</evidence>
<dbReference type="Proteomes" id="UP000887540">
    <property type="component" value="Unplaced"/>
</dbReference>
<reference evidence="2" key="1">
    <citation type="submission" date="2022-11" db="UniProtKB">
        <authorList>
            <consortium name="WormBaseParasite"/>
        </authorList>
    </citation>
    <scope>IDENTIFICATION</scope>
</reference>
<sequence length="77" mass="8707">MTQVPTDPFDFIDYLQILKDKALGAGEEVIRIFIGTKMYVIPITGEALKPIVESNTELKKGVDYDFFEKWLGLGLLI</sequence>
<dbReference type="WBParaSite" id="ACRNAN_scaffold28867.g17896.t1">
    <property type="protein sequence ID" value="ACRNAN_scaffold28867.g17896.t1"/>
    <property type="gene ID" value="ACRNAN_scaffold28867.g17896"/>
</dbReference>
<proteinExistence type="predicted"/>
<organism evidence="1 2">
    <name type="scientific">Acrobeloides nanus</name>
    <dbReference type="NCBI Taxonomy" id="290746"/>
    <lineage>
        <taxon>Eukaryota</taxon>
        <taxon>Metazoa</taxon>
        <taxon>Ecdysozoa</taxon>
        <taxon>Nematoda</taxon>
        <taxon>Chromadorea</taxon>
        <taxon>Rhabditida</taxon>
        <taxon>Tylenchina</taxon>
        <taxon>Cephalobomorpha</taxon>
        <taxon>Cephaloboidea</taxon>
        <taxon>Cephalobidae</taxon>
        <taxon>Acrobeloides</taxon>
    </lineage>
</organism>
<evidence type="ECO:0000313" key="2">
    <source>
        <dbReference type="WBParaSite" id="ACRNAN_scaffold28867.g17896.t1"/>
    </source>
</evidence>
<name>A0A914DM79_9BILA</name>
<accession>A0A914DM79</accession>
<dbReference type="AlphaFoldDB" id="A0A914DM79"/>
<keyword evidence="1" id="KW-1185">Reference proteome</keyword>